<dbReference type="Pfam" id="PF01063">
    <property type="entry name" value="Aminotran_4"/>
    <property type="match status" value="1"/>
</dbReference>
<evidence type="ECO:0000256" key="10">
    <source>
        <dbReference type="ARBA" id="ARBA00023304"/>
    </source>
</evidence>
<keyword evidence="9 16" id="KW-0663">Pyridoxal phosphate</keyword>
<dbReference type="InterPro" id="IPR036038">
    <property type="entry name" value="Aminotransferase-like"/>
</dbReference>
<keyword evidence="8 17" id="KW-0808">Transferase</keyword>
<comment type="cofactor">
    <cofactor evidence="1 16">
        <name>pyridoxal 5'-phosphate</name>
        <dbReference type="ChEBI" id="CHEBI:597326"/>
    </cofactor>
</comment>
<comment type="catalytic activity">
    <reaction evidence="13 17">
        <text>L-leucine + 2-oxoglutarate = 4-methyl-2-oxopentanoate + L-glutamate</text>
        <dbReference type="Rhea" id="RHEA:18321"/>
        <dbReference type="ChEBI" id="CHEBI:16810"/>
        <dbReference type="ChEBI" id="CHEBI:17865"/>
        <dbReference type="ChEBI" id="CHEBI:29985"/>
        <dbReference type="ChEBI" id="CHEBI:57427"/>
        <dbReference type="EC" id="2.6.1.42"/>
    </reaction>
</comment>
<name>A0A9W6SKV3_9ACTN</name>
<protein>
    <recommendedName>
        <fullName evidence="17">Branched-chain-amino-acid aminotransferase</fullName>
        <ecNumber evidence="17">2.6.1.42</ecNumber>
    </recommendedName>
</protein>
<comment type="catalytic activity">
    <reaction evidence="11 17">
        <text>L-valine + 2-oxoglutarate = 3-methyl-2-oxobutanoate + L-glutamate</text>
        <dbReference type="Rhea" id="RHEA:24813"/>
        <dbReference type="ChEBI" id="CHEBI:11851"/>
        <dbReference type="ChEBI" id="CHEBI:16810"/>
        <dbReference type="ChEBI" id="CHEBI:29985"/>
        <dbReference type="ChEBI" id="CHEBI:57762"/>
        <dbReference type="EC" id="2.6.1.42"/>
    </reaction>
</comment>
<dbReference type="NCBIfam" id="TIGR01123">
    <property type="entry name" value="ilvE_II"/>
    <property type="match status" value="1"/>
</dbReference>
<dbReference type="NCBIfam" id="NF009897">
    <property type="entry name" value="PRK13357.1"/>
    <property type="match status" value="1"/>
</dbReference>
<dbReference type="SUPFAM" id="SSF56752">
    <property type="entry name" value="D-aminoacid aminotransferase-like PLP-dependent enzymes"/>
    <property type="match status" value="1"/>
</dbReference>
<comment type="pathway">
    <text evidence="3">Amino-acid biosynthesis; L-valine biosynthesis; L-valine from pyruvate: step 4/4.</text>
</comment>
<evidence type="ECO:0000256" key="12">
    <source>
        <dbReference type="ARBA" id="ARBA00048798"/>
    </source>
</evidence>
<dbReference type="RefSeq" id="WP_285662645.1">
    <property type="nucleotide sequence ID" value="NZ_BSTX01000001.1"/>
</dbReference>
<evidence type="ECO:0000313" key="18">
    <source>
        <dbReference type="EMBL" id="GLZ77544.1"/>
    </source>
</evidence>
<evidence type="ECO:0000256" key="7">
    <source>
        <dbReference type="ARBA" id="ARBA00022605"/>
    </source>
</evidence>
<dbReference type="GO" id="GO:0009082">
    <property type="term" value="P:branched-chain amino acid biosynthetic process"/>
    <property type="evidence" value="ECO:0007669"/>
    <property type="project" value="UniProtKB-KW"/>
</dbReference>
<keyword evidence="7 17" id="KW-0028">Amino-acid biosynthesis</keyword>
<evidence type="ECO:0000256" key="9">
    <source>
        <dbReference type="ARBA" id="ARBA00022898"/>
    </source>
</evidence>
<keyword evidence="19" id="KW-1185">Reference proteome</keyword>
<keyword evidence="10 17" id="KW-0100">Branched-chain amino acid biosynthesis</keyword>
<dbReference type="InterPro" id="IPR033939">
    <property type="entry name" value="BCAT_family"/>
</dbReference>
<dbReference type="PROSITE" id="PS00770">
    <property type="entry name" value="AA_TRANSFER_CLASS_4"/>
    <property type="match status" value="1"/>
</dbReference>
<reference evidence="18" key="1">
    <citation type="submission" date="2023-03" db="EMBL/GenBank/DDBJ databases">
        <title>Actinorhabdospora filicis NBRC 111898.</title>
        <authorList>
            <person name="Ichikawa N."/>
            <person name="Sato H."/>
            <person name="Tonouchi N."/>
        </authorList>
    </citation>
    <scope>NUCLEOTIDE SEQUENCE</scope>
    <source>
        <strain evidence="18">NBRC 111898</strain>
    </source>
</reference>
<sequence length="356" mass="37968">MSAPTAVRPVAAGPGFGRAFTAHTVSMTWTRETGWTPPVTEPYGPLLIDPAMVGLHYGQVVFEGLKAYRRPDGTVAVFRPGDNARRFAASARRLAMPELPVERFLAAVDQYLRADGDAVPAEPGQSLYLRPIMFATDADLALKPAENYRFILLGFATETFFDPSLPAVSVWAGDRYVRAAPGGTGEAKCAGNYAGALIAQVEAAEHGCQQVLWLDSKERRWVEEMGGMNVFFGYGGSGDFTLVTPPLTGTLLPGLTRASVLTLAADLGYRVEERPLSIEDLRADCESGAITEGFACGTAAVIVPIGTVKRPGGSWVVGTGSSGPVTTALRERLTAVQYGRHPDVHGWMRPVTGGPK</sequence>
<comment type="similarity">
    <text evidence="5 15">Belongs to the class-IV pyridoxal-phosphate-dependent aminotransferase family.</text>
</comment>
<feature type="modified residue" description="N6-(pyridoxal phosphate)lysine" evidence="14">
    <location>
        <position position="188"/>
    </location>
</feature>
<evidence type="ECO:0000256" key="2">
    <source>
        <dbReference type="ARBA" id="ARBA00004824"/>
    </source>
</evidence>
<dbReference type="InterPro" id="IPR001544">
    <property type="entry name" value="Aminotrans_IV"/>
</dbReference>
<dbReference type="InterPro" id="IPR005786">
    <property type="entry name" value="B_amino_transII"/>
</dbReference>
<dbReference type="EMBL" id="BSTX01000001">
    <property type="protein sequence ID" value="GLZ77544.1"/>
    <property type="molecule type" value="Genomic_DNA"/>
</dbReference>
<proteinExistence type="inferred from homology"/>
<dbReference type="GO" id="GO:0008652">
    <property type="term" value="P:amino acid biosynthetic process"/>
    <property type="evidence" value="ECO:0007669"/>
    <property type="project" value="UniProtKB-KW"/>
</dbReference>
<evidence type="ECO:0000256" key="4">
    <source>
        <dbReference type="ARBA" id="ARBA00005072"/>
    </source>
</evidence>
<comment type="catalytic activity">
    <reaction evidence="12 17">
        <text>L-isoleucine + 2-oxoglutarate = (S)-3-methyl-2-oxopentanoate + L-glutamate</text>
        <dbReference type="Rhea" id="RHEA:24801"/>
        <dbReference type="ChEBI" id="CHEBI:16810"/>
        <dbReference type="ChEBI" id="CHEBI:29985"/>
        <dbReference type="ChEBI" id="CHEBI:35146"/>
        <dbReference type="ChEBI" id="CHEBI:58045"/>
        <dbReference type="EC" id="2.6.1.42"/>
    </reaction>
</comment>
<gene>
    <name evidence="18" type="ORF">Afil01_23510</name>
</gene>
<dbReference type="EC" id="2.6.1.42" evidence="17"/>
<evidence type="ECO:0000256" key="8">
    <source>
        <dbReference type="ARBA" id="ARBA00022679"/>
    </source>
</evidence>
<dbReference type="GO" id="GO:0004084">
    <property type="term" value="F:branched-chain-amino-acid transaminase activity"/>
    <property type="evidence" value="ECO:0007669"/>
    <property type="project" value="UniProtKB-EC"/>
</dbReference>
<dbReference type="AlphaFoldDB" id="A0A9W6SKV3"/>
<dbReference type="InterPro" id="IPR043131">
    <property type="entry name" value="BCAT-like_N"/>
</dbReference>
<evidence type="ECO:0000256" key="1">
    <source>
        <dbReference type="ARBA" id="ARBA00001933"/>
    </source>
</evidence>
<dbReference type="CDD" id="cd01557">
    <property type="entry name" value="BCAT_beta_family"/>
    <property type="match status" value="1"/>
</dbReference>
<organism evidence="18 19">
    <name type="scientific">Actinorhabdospora filicis</name>
    <dbReference type="NCBI Taxonomy" id="1785913"/>
    <lineage>
        <taxon>Bacteria</taxon>
        <taxon>Bacillati</taxon>
        <taxon>Actinomycetota</taxon>
        <taxon>Actinomycetes</taxon>
        <taxon>Micromonosporales</taxon>
        <taxon>Micromonosporaceae</taxon>
        <taxon>Actinorhabdospora</taxon>
    </lineage>
</organism>
<evidence type="ECO:0000256" key="3">
    <source>
        <dbReference type="ARBA" id="ARBA00004931"/>
    </source>
</evidence>
<evidence type="ECO:0000256" key="14">
    <source>
        <dbReference type="PIRSR" id="PIRSR006468-1"/>
    </source>
</evidence>
<dbReference type="PANTHER" id="PTHR11825">
    <property type="entry name" value="SUBGROUP IIII AMINOTRANSFERASE"/>
    <property type="match status" value="1"/>
</dbReference>
<evidence type="ECO:0000256" key="5">
    <source>
        <dbReference type="ARBA" id="ARBA00009320"/>
    </source>
</evidence>
<keyword evidence="6 17" id="KW-0032">Aminotransferase</keyword>
<dbReference type="PANTHER" id="PTHR11825:SF44">
    <property type="entry name" value="BRANCHED-CHAIN-AMINO-ACID AMINOTRANSFERASE"/>
    <property type="match status" value="1"/>
</dbReference>
<evidence type="ECO:0000256" key="15">
    <source>
        <dbReference type="RuleBase" id="RU004106"/>
    </source>
</evidence>
<evidence type="ECO:0000256" key="6">
    <source>
        <dbReference type="ARBA" id="ARBA00022576"/>
    </source>
</evidence>
<dbReference type="InterPro" id="IPR043132">
    <property type="entry name" value="BCAT-like_C"/>
</dbReference>
<comment type="pathway">
    <text evidence="4">Amino-acid biosynthesis; L-leucine biosynthesis; L-leucine from 3-methyl-2-oxobutanoate: step 4/4.</text>
</comment>
<comment type="caution">
    <text evidence="18">The sequence shown here is derived from an EMBL/GenBank/DDBJ whole genome shotgun (WGS) entry which is preliminary data.</text>
</comment>
<dbReference type="Gene3D" id="3.20.10.10">
    <property type="entry name" value="D-amino Acid Aminotransferase, subunit A, domain 2"/>
    <property type="match status" value="1"/>
</dbReference>
<comment type="pathway">
    <text evidence="2">Amino-acid biosynthesis; L-isoleucine biosynthesis; L-isoleucine from 2-oxobutanoate: step 4/4.</text>
</comment>
<evidence type="ECO:0000313" key="19">
    <source>
        <dbReference type="Proteomes" id="UP001165079"/>
    </source>
</evidence>
<dbReference type="InterPro" id="IPR018300">
    <property type="entry name" value="Aminotrans_IV_CS"/>
</dbReference>
<dbReference type="Gene3D" id="3.30.470.10">
    <property type="match status" value="1"/>
</dbReference>
<evidence type="ECO:0000256" key="16">
    <source>
        <dbReference type="RuleBase" id="RU004516"/>
    </source>
</evidence>
<evidence type="ECO:0000256" key="17">
    <source>
        <dbReference type="RuleBase" id="RU004517"/>
    </source>
</evidence>
<dbReference type="Proteomes" id="UP001165079">
    <property type="component" value="Unassembled WGS sequence"/>
</dbReference>
<evidence type="ECO:0000256" key="13">
    <source>
        <dbReference type="ARBA" id="ARBA00049229"/>
    </source>
</evidence>
<dbReference type="PIRSF" id="PIRSF006468">
    <property type="entry name" value="BCAT1"/>
    <property type="match status" value="1"/>
</dbReference>
<accession>A0A9W6SKV3</accession>
<evidence type="ECO:0000256" key="11">
    <source>
        <dbReference type="ARBA" id="ARBA00048212"/>
    </source>
</evidence>